<reference evidence="3 4" key="1">
    <citation type="journal article" date="2024" name="G3 (Bethesda)">
        <title>Genome assembly of Hibiscus sabdariffa L. provides insights into metabolisms of medicinal natural products.</title>
        <authorList>
            <person name="Kim T."/>
        </authorList>
    </citation>
    <scope>NUCLEOTIDE SEQUENCE [LARGE SCALE GENOMIC DNA]</scope>
    <source>
        <strain evidence="3">TK-2024</strain>
        <tissue evidence="3">Old leaves</tissue>
    </source>
</reference>
<dbReference type="PANTHER" id="PTHR36766">
    <property type="entry name" value="PLANT BROAD-SPECTRUM MILDEW RESISTANCE PROTEIN RPW8"/>
    <property type="match status" value="1"/>
</dbReference>
<sequence>MGGTRGSRIIVTTRSRRVAKITSKCQPYELRGLSGDDAWTLFKEIAFEQRYADSKNLAFVKIGKQILEKCGGLPLVIRTIAGTLSFKETDSEWLSFKDNELARISQREELPKKIEKLVNLTLLPCYACRSLTHRPRGIRKLTSLQTLSMFVVDKDGSHCAATADLMRMKRASPNQQSTTRSTADFDVRFLAQDSTGNYVVPTTSRV</sequence>
<feature type="domain" description="NB-ARC" evidence="2">
    <location>
        <begin position="5"/>
        <end position="50"/>
    </location>
</feature>
<dbReference type="InterPro" id="IPR027417">
    <property type="entry name" value="P-loop_NTPase"/>
</dbReference>
<dbReference type="SUPFAM" id="SSF52540">
    <property type="entry name" value="P-loop containing nucleoside triphosphate hydrolases"/>
    <property type="match status" value="1"/>
</dbReference>
<keyword evidence="1" id="KW-0611">Plant defense</keyword>
<dbReference type="Pfam" id="PF00931">
    <property type="entry name" value="NB-ARC"/>
    <property type="match status" value="1"/>
</dbReference>
<dbReference type="Proteomes" id="UP001396334">
    <property type="component" value="Unassembled WGS sequence"/>
</dbReference>
<evidence type="ECO:0000313" key="4">
    <source>
        <dbReference type="Proteomes" id="UP001396334"/>
    </source>
</evidence>
<gene>
    <name evidence="3" type="ORF">V6N11_078915</name>
</gene>
<keyword evidence="4" id="KW-1185">Reference proteome</keyword>
<name>A0ABR2RU67_9ROSI</name>
<dbReference type="PANTHER" id="PTHR36766:SF38">
    <property type="entry name" value="DISEASE RESISTANCE PROTEIN RGA3"/>
    <property type="match status" value="1"/>
</dbReference>
<comment type="caution">
    <text evidence="3">The sequence shown here is derived from an EMBL/GenBank/DDBJ whole genome shotgun (WGS) entry which is preliminary data.</text>
</comment>
<evidence type="ECO:0000256" key="1">
    <source>
        <dbReference type="ARBA" id="ARBA00022821"/>
    </source>
</evidence>
<organism evidence="3 4">
    <name type="scientific">Hibiscus sabdariffa</name>
    <name type="common">roselle</name>
    <dbReference type="NCBI Taxonomy" id="183260"/>
    <lineage>
        <taxon>Eukaryota</taxon>
        <taxon>Viridiplantae</taxon>
        <taxon>Streptophyta</taxon>
        <taxon>Embryophyta</taxon>
        <taxon>Tracheophyta</taxon>
        <taxon>Spermatophyta</taxon>
        <taxon>Magnoliopsida</taxon>
        <taxon>eudicotyledons</taxon>
        <taxon>Gunneridae</taxon>
        <taxon>Pentapetalae</taxon>
        <taxon>rosids</taxon>
        <taxon>malvids</taxon>
        <taxon>Malvales</taxon>
        <taxon>Malvaceae</taxon>
        <taxon>Malvoideae</taxon>
        <taxon>Hibiscus</taxon>
    </lineage>
</organism>
<protein>
    <recommendedName>
        <fullName evidence="2">NB-ARC domain-containing protein</fullName>
    </recommendedName>
</protein>
<dbReference type="InterPro" id="IPR042197">
    <property type="entry name" value="Apaf_helical"/>
</dbReference>
<proteinExistence type="predicted"/>
<dbReference type="InterPro" id="IPR002182">
    <property type="entry name" value="NB-ARC"/>
</dbReference>
<evidence type="ECO:0000259" key="2">
    <source>
        <dbReference type="Pfam" id="PF00931"/>
    </source>
</evidence>
<evidence type="ECO:0000313" key="3">
    <source>
        <dbReference type="EMBL" id="KAK9016415.1"/>
    </source>
</evidence>
<dbReference type="Gene3D" id="1.10.8.430">
    <property type="entry name" value="Helical domain of apoptotic protease-activating factors"/>
    <property type="match status" value="1"/>
</dbReference>
<dbReference type="EMBL" id="JBBPBN010000020">
    <property type="protein sequence ID" value="KAK9016415.1"/>
    <property type="molecule type" value="Genomic_DNA"/>
</dbReference>
<accession>A0ABR2RU67</accession>